<name>A0A9W9IP12_9EURO</name>
<feature type="region of interest" description="Disordered" evidence="1">
    <location>
        <begin position="82"/>
        <end position="104"/>
    </location>
</feature>
<dbReference type="SUPFAM" id="SSF50965">
    <property type="entry name" value="Galactose oxidase, central domain"/>
    <property type="match status" value="1"/>
</dbReference>
<accession>A0A9W9IP12</accession>
<feature type="domain" description="F5/8 type C" evidence="2">
    <location>
        <begin position="1"/>
        <end position="73"/>
    </location>
</feature>
<reference evidence="3" key="1">
    <citation type="submission" date="2022-11" db="EMBL/GenBank/DDBJ databases">
        <authorList>
            <person name="Petersen C."/>
        </authorList>
    </citation>
    <scope>NUCLEOTIDE SEQUENCE</scope>
    <source>
        <strain evidence="3">IBT 20477</strain>
    </source>
</reference>
<dbReference type="PANTHER" id="PTHR32208:SF68">
    <property type="entry name" value="GALACTOSE OXIDASE"/>
    <property type="match status" value="1"/>
</dbReference>
<dbReference type="AlphaFoldDB" id="A0A9W9IP12"/>
<dbReference type="SUPFAM" id="SSF49785">
    <property type="entry name" value="Galactose-binding domain-like"/>
    <property type="match status" value="1"/>
</dbReference>
<comment type="caution">
    <text evidence="3">The sequence shown here is derived from an EMBL/GenBank/DDBJ whole genome shotgun (WGS) entry which is preliminary data.</text>
</comment>
<dbReference type="InterPro" id="IPR037293">
    <property type="entry name" value="Gal_Oxidase_central_sf"/>
</dbReference>
<evidence type="ECO:0000259" key="2">
    <source>
        <dbReference type="PROSITE" id="PS50022"/>
    </source>
</evidence>
<keyword evidence="4" id="KW-1185">Reference proteome</keyword>
<dbReference type="Gene3D" id="2.60.120.260">
    <property type="entry name" value="Galactose-binding domain-like"/>
    <property type="match status" value="1"/>
</dbReference>
<sequence length="539" mass="60215">GELIIEHEVYISNDGESWKGPVAYGMWPDLNRQGMAVIDPAPTRYVRLVANAQATEVTEPSSVGISELNVYATVYTIPQDPKRGSSWGSDELHSTPGGKTVTTRWNPLDNTVSKCIVTDTHHDMFCPGISIDGTGVMVVTGGNDASQTSLYNATTGKWVERTPMNIYRGYQASITTSRWSCIRDRRFLDGEVWDSYTQRWTLLPGAIVKPMLTNDMEGAWRADNHGRLFGWKKNTNFQAGPSVAMNWYYTEGEGSFCCRELTEGKILTISGSPDYDKAWATSNAHIITLGEPGEKPTVQPAGQDGMIHWERVFHTSVVLPDGKVLIAGGQTFGVTFNEENVQFVQEIYDPKTDKFIQLQENNFVRVLNGGGGLGGNCSANHYDAQIFRPPYLLTETGELCDRPEILSGVPEIAKVGGLFVLQSNDLIMNASLVRLCTTTHSTVNTDQRWIPLRLIPLPRRKSSFGIRLPDELDAICYGQEWRPSIAKTMMITVNNKKTLDAPQELLDEFNAAEQSHYNNEARISYWPSWRPTLIMQIFR</sequence>
<dbReference type="InterPro" id="IPR000421">
    <property type="entry name" value="FA58C"/>
</dbReference>
<feature type="non-terminal residue" evidence="3">
    <location>
        <position position="539"/>
    </location>
</feature>
<dbReference type="PROSITE" id="PS50022">
    <property type="entry name" value="FA58C_3"/>
    <property type="match status" value="1"/>
</dbReference>
<organism evidence="3 4">
    <name type="scientific">Penicillium cf. viridicatum</name>
    <dbReference type="NCBI Taxonomy" id="2972119"/>
    <lineage>
        <taxon>Eukaryota</taxon>
        <taxon>Fungi</taxon>
        <taxon>Dikarya</taxon>
        <taxon>Ascomycota</taxon>
        <taxon>Pezizomycotina</taxon>
        <taxon>Eurotiomycetes</taxon>
        <taxon>Eurotiomycetidae</taxon>
        <taxon>Eurotiales</taxon>
        <taxon>Aspergillaceae</taxon>
        <taxon>Penicillium</taxon>
    </lineage>
</organism>
<dbReference type="PANTHER" id="PTHR32208">
    <property type="entry name" value="SECRETED PROTEIN-RELATED"/>
    <property type="match status" value="1"/>
</dbReference>
<dbReference type="EMBL" id="JAPQKQ010000009">
    <property type="protein sequence ID" value="KAJ5181608.1"/>
    <property type="molecule type" value="Genomic_DNA"/>
</dbReference>
<reference evidence="3" key="2">
    <citation type="journal article" date="2023" name="IMA Fungus">
        <title>Comparative genomic study of the Penicillium genus elucidates a diverse pangenome and 15 lateral gene transfer events.</title>
        <authorList>
            <person name="Petersen C."/>
            <person name="Sorensen T."/>
            <person name="Nielsen M.R."/>
            <person name="Sondergaard T.E."/>
            <person name="Sorensen J.L."/>
            <person name="Fitzpatrick D.A."/>
            <person name="Frisvad J.C."/>
            <person name="Nielsen K.L."/>
        </authorList>
    </citation>
    <scope>NUCLEOTIDE SEQUENCE</scope>
    <source>
        <strain evidence="3">IBT 20477</strain>
    </source>
</reference>
<protein>
    <submittedName>
        <fullName evidence="3">Galactose oxidase/kelch beta-propeller</fullName>
    </submittedName>
</protein>
<dbReference type="Gene3D" id="2.130.10.80">
    <property type="entry name" value="Galactose oxidase/kelch, beta-propeller"/>
    <property type="match status" value="1"/>
</dbReference>
<dbReference type="InterPro" id="IPR011043">
    <property type="entry name" value="Gal_Oxase/kelch_b-propeller"/>
</dbReference>
<proteinExistence type="predicted"/>
<evidence type="ECO:0000313" key="4">
    <source>
        <dbReference type="Proteomes" id="UP001150942"/>
    </source>
</evidence>
<dbReference type="OrthoDB" id="2019572at2759"/>
<evidence type="ECO:0000313" key="3">
    <source>
        <dbReference type="EMBL" id="KAJ5181608.1"/>
    </source>
</evidence>
<gene>
    <name evidence="3" type="ORF">N7449_011755</name>
</gene>
<evidence type="ECO:0000256" key="1">
    <source>
        <dbReference type="SAM" id="MobiDB-lite"/>
    </source>
</evidence>
<dbReference type="Proteomes" id="UP001150942">
    <property type="component" value="Unassembled WGS sequence"/>
</dbReference>
<dbReference type="InterPro" id="IPR008979">
    <property type="entry name" value="Galactose-bd-like_sf"/>
</dbReference>